<protein>
    <submittedName>
        <fullName evidence="3">Uncharacterized protein</fullName>
    </submittedName>
</protein>
<keyword evidence="1" id="KW-1133">Transmembrane helix</keyword>
<dbReference type="AlphaFoldDB" id="A0A5S6R651"/>
<dbReference type="WBParaSite" id="TMUE_3000014722.1">
    <property type="protein sequence ID" value="TMUE_3000014722.1"/>
    <property type="gene ID" value="WBGene00293186"/>
</dbReference>
<evidence type="ECO:0000256" key="1">
    <source>
        <dbReference type="SAM" id="Phobius"/>
    </source>
</evidence>
<keyword evidence="2" id="KW-1185">Reference proteome</keyword>
<dbReference type="Proteomes" id="UP000046395">
    <property type="component" value="Unassembled WGS sequence"/>
</dbReference>
<evidence type="ECO:0000313" key="2">
    <source>
        <dbReference type="Proteomes" id="UP000046395"/>
    </source>
</evidence>
<reference evidence="3" key="1">
    <citation type="submission" date="2019-12" db="UniProtKB">
        <authorList>
            <consortium name="WormBaseParasite"/>
        </authorList>
    </citation>
    <scope>IDENTIFICATION</scope>
</reference>
<evidence type="ECO:0000313" key="3">
    <source>
        <dbReference type="WBParaSite" id="TMUE_3000014722.1"/>
    </source>
</evidence>
<organism evidence="2 3">
    <name type="scientific">Trichuris muris</name>
    <name type="common">Mouse whipworm</name>
    <dbReference type="NCBI Taxonomy" id="70415"/>
    <lineage>
        <taxon>Eukaryota</taxon>
        <taxon>Metazoa</taxon>
        <taxon>Ecdysozoa</taxon>
        <taxon>Nematoda</taxon>
        <taxon>Enoplea</taxon>
        <taxon>Dorylaimia</taxon>
        <taxon>Trichinellida</taxon>
        <taxon>Trichuridae</taxon>
        <taxon>Trichuris</taxon>
    </lineage>
</organism>
<accession>A0A5S6R651</accession>
<proteinExistence type="predicted"/>
<sequence length="184" mass="20479">MSILQDSALAGECYLPSKVCPSIADDMIVPDRILVVGGGIKQTSHSDPISGSYDRQGVSACRPSYMPAAANQLLNSSVSNDTDSGCRQAVAKVVQTKDKVNANFERFRRRRVIGRNLSEEQTESDEDSSEGEAHKLRRSIRVRDDRLNRMQAQISECLWILRFSCAFFCIGLVALVVSKLRRRI</sequence>
<name>A0A5S6R651_TRIMR</name>
<keyword evidence="1" id="KW-0812">Transmembrane</keyword>
<feature type="transmembrane region" description="Helical" evidence="1">
    <location>
        <begin position="159"/>
        <end position="178"/>
    </location>
</feature>
<keyword evidence="1" id="KW-0472">Membrane</keyword>